<proteinExistence type="inferred from homology"/>
<evidence type="ECO:0000256" key="8">
    <source>
        <dbReference type="ARBA" id="ARBA00001729"/>
    </source>
</evidence>
<evidence type="ECO:0000256" key="10">
    <source>
        <dbReference type="ARBA" id="ARBA00004141"/>
    </source>
</evidence>
<evidence type="ECO:0000256" key="13">
    <source>
        <dbReference type="ARBA" id="ARBA00010185"/>
    </source>
</evidence>
<evidence type="ECO:0000256" key="5">
    <source>
        <dbReference type="ARBA" id="ARBA00001021"/>
    </source>
</evidence>
<feature type="transmembrane region" description="Helical" evidence="24">
    <location>
        <begin position="216"/>
        <end position="242"/>
    </location>
</feature>
<evidence type="ECO:0000256" key="17">
    <source>
        <dbReference type="ARBA" id="ARBA00022692"/>
    </source>
</evidence>
<evidence type="ECO:0000256" key="12">
    <source>
        <dbReference type="ARBA" id="ARBA00005189"/>
    </source>
</evidence>
<evidence type="ECO:0000256" key="9">
    <source>
        <dbReference type="ARBA" id="ARBA00001902"/>
    </source>
</evidence>
<feature type="transmembrane region" description="Helical" evidence="24">
    <location>
        <begin position="163"/>
        <end position="181"/>
    </location>
</feature>
<evidence type="ECO:0000256" key="11">
    <source>
        <dbReference type="ARBA" id="ARBA00005119"/>
    </source>
</evidence>
<comment type="catalytic activity">
    <reaction evidence="5">
        <text>1,2-di-(5Z,8Z,11Z,14Z)-eicosatetraenoyl-sn-glycero-3-phosphate + CTP + H(+) = 1,2-di-(5Z,8Z,11Z,14Z-eicosatetraenoyl)-sn-glycero-3-cytidine-5'-diphosphate + diphosphate</text>
        <dbReference type="Rhea" id="RHEA:45656"/>
        <dbReference type="ChEBI" id="CHEBI:15378"/>
        <dbReference type="ChEBI" id="CHEBI:33019"/>
        <dbReference type="ChEBI" id="CHEBI:37563"/>
        <dbReference type="ChEBI" id="CHEBI:77126"/>
        <dbReference type="ChEBI" id="CHEBI:85351"/>
    </reaction>
    <physiologicalReaction direction="left-to-right" evidence="5">
        <dbReference type="Rhea" id="RHEA:45657"/>
    </physiologicalReaction>
</comment>
<evidence type="ECO:0000256" key="18">
    <source>
        <dbReference type="ARBA" id="ARBA00022695"/>
    </source>
</evidence>
<comment type="catalytic activity">
    <reaction evidence="1">
        <text>1,2-di-(9Z-octadecenoyl)-sn-glycero-3-phosphate + CTP + H(+) = 1,2-di-(9Z-octadecenoyl)-sn-glycero-3-cytidine-5'-diphosphate + diphosphate</text>
        <dbReference type="Rhea" id="RHEA:45676"/>
        <dbReference type="ChEBI" id="CHEBI:15378"/>
        <dbReference type="ChEBI" id="CHEBI:33019"/>
        <dbReference type="ChEBI" id="CHEBI:37563"/>
        <dbReference type="ChEBI" id="CHEBI:74546"/>
        <dbReference type="ChEBI" id="CHEBI:85356"/>
    </reaction>
    <physiologicalReaction direction="left-to-right" evidence="1">
        <dbReference type="Rhea" id="RHEA:45677"/>
    </physiologicalReaction>
</comment>
<keyword evidence="19 24" id="KW-1133">Transmembrane helix</keyword>
<gene>
    <name evidence="27" type="ORF">CVLEPA_LOCUS9027</name>
</gene>
<comment type="catalytic activity">
    <reaction evidence="6">
        <text>1,2-di-(9Z,12Z-octadecadienoyl)-sn-glycero-3-phosphate + CTP + H(+) = 1,2-di-(9Z,12Z-octadecadienoyl)-sn-glycero-3-cytidine-5'-diphosphate + diphosphate</text>
        <dbReference type="Rhea" id="RHEA:45672"/>
        <dbReference type="ChEBI" id="CHEBI:15378"/>
        <dbReference type="ChEBI" id="CHEBI:33019"/>
        <dbReference type="ChEBI" id="CHEBI:37563"/>
        <dbReference type="ChEBI" id="CHEBI:77128"/>
        <dbReference type="ChEBI" id="CHEBI:85355"/>
    </reaction>
    <physiologicalReaction direction="left-to-right" evidence="6">
        <dbReference type="Rhea" id="RHEA:45673"/>
    </physiologicalReaction>
</comment>
<feature type="transmembrane region" description="Helical" evidence="24">
    <location>
        <begin position="69"/>
        <end position="96"/>
    </location>
</feature>
<keyword evidence="20 24" id="KW-0443">Lipid metabolism</keyword>
<comment type="catalytic activity">
    <reaction evidence="8">
        <text>1-octadecanoyl-2-(5Z,8Z,11Z,14Z-eicosatetraenoyl)-sn-glycero-3-phosphate + CTP + H(+) = 1-octadecanoyl-2-(5Z,8Z,11Z,14Z-eicosatetraenoyl)-sn-glycero-3-cytidine-5'-diphosphate + diphosphate</text>
        <dbReference type="Rhea" id="RHEA:45648"/>
        <dbReference type="ChEBI" id="CHEBI:15378"/>
        <dbReference type="ChEBI" id="CHEBI:33019"/>
        <dbReference type="ChEBI" id="CHEBI:37563"/>
        <dbReference type="ChEBI" id="CHEBI:77091"/>
        <dbReference type="ChEBI" id="CHEBI:85349"/>
    </reaction>
    <physiologicalReaction direction="left-to-right" evidence="8">
        <dbReference type="Rhea" id="RHEA:45649"/>
    </physiologicalReaction>
</comment>
<dbReference type="InterPro" id="IPR016720">
    <property type="entry name" value="PC_Trfase_euk"/>
</dbReference>
<name>A0ABP0FH75_CLALP</name>
<comment type="catalytic activity">
    <reaction evidence="3">
        <text>1-octadecanoyl-2-(9Z,12Z-octadecadienoyl)-sn-glycero-3-phosphate + CTP + H(+) = 1-octadecanoyl-2-(9Z,12Z-octadecadienoyl)-sn-glycero-3-cytidine-5'-diphosphate + diphosphate</text>
        <dbReference type="Rhea" id="RHEA:45660"/>
        <dbReference type="ChEBI" id="CHEBI:15378"/>
        <dbReference type="ChEBI" id="CHEBI:33019"/>
        <dbReference type="ChEBI" id="CHEBI:37563"/>
        <dbReference type="ChEBI" id="CHEBI:77098"/>
        <dbReference type="ChEBI" id="CHEBI:85352"/>
    </reaction>
    <physiologicalReaction direction="left-to-right" evidence="3">
        <dbReference type="Rhea" id="RHEA:45661"/>
    </physiologicalReaction>
</comment>
<comment type="catalytic activity">
    <reaction evidence="4">
        <text>1-octadecanoyl-2-(9Z-octadecenoyl)-sn-glycero-3-phosphate + CTP + H(+) = 1-octadecanoyl-2-(9Z-octadecenoyl)-sn-glycero-3-cytidine-5'-diphosphate + diphosphate</text>
        <dbReference type="Rhea" id="RHEA:45664"/>
        <dbReference type="ChEBI" id="CHEBI:15378"/>
        <dbReference type="ChEBI" id="CHEBI:33019"/>
        <dbReference type="ChEBI" id="CHEBI:37563"/>
        <dbReference type="ChEBI" id="CHEBI:74560"/>
        <dbReference type="ChEBI" id="CHEBI:85353"/>
    </reaction>
    <physiologicalReaction direction="left-to-right" evidence="4">
        <dbReference type="Rhea" id="RHEA:45665"/>
    </physiologicalReaction>
</comment>
<sequence length="437" mass="50670">MDDSTGVRKRNVDPEDEQEEADLVLTDSSLPRNDVAESPSPPKDEAPEFMKEALKDLTPRWRNWWVRGWFSLLMIGFFGVLIYFGTFAFMLVVILCQVKCFHEIITIGHQVYKSYDLPWFRTLSWYFLFCTNYFLYGETLAEHFAASIQKEERLMFLARYHRLISYMTYLLGFMLFVLSLVKKRYRLQFFMFGWTHVTLLIIVTQSHLLMQNMMEGLVWLILPVSMVICNDIMAYMCGFFFGKTPLIKLSPKKTWEGFIGGAFFTIIFGWFFALFLCQFPSLICPSKISSNFTVDVNCDPMFIFKPKEYNVPLFIRVLLKLIGFDRSTISIYPLQFHSLSLSIFSSSIAPFGGFFASGFKRAFKIKDFGDTIPGHGGLMDRFDCQYLMATFVNVYLSTFITVPSPKKLLPLIVAMSPDDQLQLFHQLKDYLDGQGLL</sequence>
<dbReference type="PANTHER" id="PTHR13773">
    <property type="entry name" value="PHOSPHATIDATE CYTIDYLYLTRANSFERASE"/>
    <property type="match status" value="1"/>
</dbReference>
<reference evidence="27 28" key="1">
    <citation type="submission" date="2024-02" db="EMBL/GenBank/DDBJ databases">
        <authorList>
            <person name="Daric V."/>
            <person name="Darras S."/>
        </authorList>
    </citation>
    <scope>NUCLEOTIDE SEQUENCE [LARGE SCALE GENOMIC DNA]</scope>
</reference>
<evidence type="ECO:0000256" key="16">
    <source>
        <dbReference type="ARBA" id="ARBA00022679"/>
    </source>
</evidence>
<evidence type="ECO:0000256" key="22">
    <source>
        <dbReference type="ARBA" id="ARBA00023209"/>
    </source>
</evidence>
<evidence type="ECO:0000313" key="28">
    <source>
        <dbReference type="Proteomes" id="UP001642483"/>
    </source>
</evidence>
<evidence type="ECO:0000256" key="3">
    <source>
        <dbReference type="ARBA" id="ARBA00000515"/>
    </source>
</evidence>
<protein>
    <recommendedName>
        <fullName evidence="14 24">Phosphatidate cytidylyltransferase</fullName>
        <ecNumber evidence="14 24">2.7.7.41</ecNumber>
    </recommendedName>
</protein>
<comment type="pathway">
    <text evidence="12">Lipid metabolism.</text>
</comment>
<organism evidence="27 28">
    <name type="scientific">Clavelina lepadiformis</name>
    <name type="common">Light-bulb sea squirt</name>
    <name type="synonym">Ascidia lepadiformis</name>
    <dbReference type="NCBI Taxonomy" id="159417"/>
    <lineage>
        <taxon>Eukaryota</taxon>
        <taxon>Metazoa</taxon>
        <taxon>Chordata</taxon>
        <taxon>Tunicata</taxon>
        <taxon>Ascidiacea</taxon>
        <taxon>Aplousobranchia</taxon>
        <taxon>Clavelinidae</taxon>
        <taxon>Clavelina</taxon>
    </lineage>
</organism>
<feature type="transmembrane region" description="Helical" evidence="24">
    <location>
        <begin position="117"/>
        <end position="136"/>
    </location>
</feature>
<dbReference type="InterPro" id="IPR000374">
    <property type="entry name" value="PC_trans"/>
</dbReference>
<keyword evidence="17 24" id="KW-0812">Transmembrane</keyword>
<evidence type="ECO:0000256" key="26">
    <source>
        <dbReference type="SAM" id="MobiDB-lite"/>
    </source>
</evidence>
<evidence type="ECO:0000256" key="15">
    <source>
        <dbReference type="ARBA" id="ARBA00022516"/>
    </source>
</evidence>
<keyword evidence="15 24" id="KW-0444">Lipid biosynthesis</keyword>
<evidence type="ECO:0000256" key="23">
    <source>
        <dbReference type="ARBA" id="ARBA00023264"/>
    </source>
</evidence>
<dbReference type="EC" id="2.7.7.41" evidence="14 24"/>
<dbReference type="PIRSF" id="PIRSF018269">
    <property type="entry name" value="PC_trans_euk"/>
    <property type="match status" value="1"/>
</dbReference>
<evidence type="ECO:0000256" key="25">
    <source>
        <dbReference type="RuleBase" id="RU003938"/>
    </source>
</evidence>
<comment type="subcellular location">
    <subcellularLocation>
        <location evidence="10">Membrane</location>
        <topology evidence="10">Multi-pass membrane protein</topology>
    </subcellularLocation>
</comment>
<comment type="pathway">
    <text evidence="11 24 25">Phospholipid metabolism; CDP-diacylglycerol biosynthesis; CDP-diacylglycerol from sn-glycerol 3-phosphate: step 3/3.</text>
</comment>
<evidence type="ECO:0000256" key="6">
    <source>
        <dbReference type="ARBA" id="ARBA00001056"/>
    </source>
</evidence>
<evidence type="ECO:0000313" key="27">
    <source>
        <dbReference type="EMBL" id="CAK8678736.1"/>
    </source>
</evidence>
<dbReference type="PANTHER" id="PTHR13773:SF8">
    <property type="entry name" value="PHOSPHATIDATE CYTIDYLYLTRANSFERASE, PHOTORECEPTOR-SPECIFIC"/>
    <property type="match status" value="1"/>
</dbReference>
<comment type="catalytic activity">
    <reaction evidence="2">
        <text>1-octadecanoyl-2-(4Z,7Z,10Z,13Z,16Z,19Z-docosahexaenoyl)-sn-glycero-3-phosphate + CTP + H(+) = 1-octadecanoyl-2-(4Z,7Z,10Z,13Z,16Z,19Z-docosahexaenoyl)-sn-glycero-3-cytidine-5'-diphosphate + diphosphate</text>
        <dbReference type="Rhea" id="RHEA:45668"/>
        <dbReference type="ChEBI" id="CHEBI:15378"/>
        <dbReference type="ChEBI" id="CHEBI:33019"/>
        <dbReference type="ChEBI" id="CHEBI:37563"/>
        <dbReference type="ChEBI" id="CHEBI:77130"/>
        <dbReference type="ChEBI" id="CHEBI:85354"/>
    </reaction>
    <physiologicalReaction direction="left-to-right" evidence="2">
        <dbReference type="Rhea" id="RHEA:45669"/>
    </physiologicalReaction>
</comment>
<evidence type="ECO:0000256" key="24">
    <source>
        <dbReference type="PIRNR" id="PIRNR018269"/>
    </source>
</evidence>
<comment type="catalytic activity">
    <reaction evidence="7">
        <text>1-hexadecanoyl-2-(5Z,8Z,11Z,14Z-eicosatetraenoyl)-sn-glycero-3-phosphate + CTP + H(+) = 1-hexadecanoyl-2-(5Z,8Z,11Z,14Z-eicosatetraenoyl)-sn-glycero-3-cytidine-5'-diphosphate + diphosphate</text>
        <dbReference type="Rhea" id="RHEA:45652"/>
        <dbReference type="ChEBI" id="CHEBI:15378"/>
        <dbReference type="ChEBI" id="CHEBI:33019"/>
        <dbReference type="ChEBI" id="CHEBI:37563"/>
        <dbReference type="ChEBI" id="CHEBI:72864"/>
        <dbReference type="ChEBI" id="CHEBI:85350"/>
    </reaction>
    <physiologicalReaction direction="left-to-right" evidence="7">
        <dbReference type="Rhea" id="RHEA:45653"/>
    </physiologicalReaction>
</comment>
<evidence type="ECO:0000256" key="21">
    <source>
        <dbReference type="ARBA" id="ARBA00023136"/>
    </source>
</evidence>
<evidence type="ECO:0000256" key="19">
    <source>
        <dbReference type="ARBA" id="ARBA00022989"/>
    </source>
</evidence>
<evidence type="ECO:0000256" key="14">
    <source>
        <dbReference type="ARBA" id="ARBA00012487"/>
    </source>
</evidence>
<keyword evidence="23 24" id="KW-1208">Phospholipid metabolism</keyword>
<evidence type="ECO:0000256" key="1">
    <source>
        <dbReference type="ARBA" id="ARBA00000060"/>
    </source>
</evidence>
<feature type="transmembrane region" description="Helical" evidence="24">
    <location>
        <begin position="188"/>
        <end position="210"/>
    </location>
</feature>
<evidence type="ECO:0000256" key="4">
    <source>
        <dbReference type="ARBA" id="ARBA00000859"/>
    </source>
</evidence>
<dbReference type="PROSITE" id="PS01315">
    <property type="entry name" value="CDS"/>
    <property type="match status" value="1"/>
</dbReference>
<keyword evidence="18 24" id="KW-0548">Nucleotidyltransferase</keyword>
<evidence type="ECO:0000256" key="20">
    <source>
        <dbReference type="ARBA" id="ARBA00023098"/>
    </source>
</evidence>
<dbReference type="Proteomes" id="UP001642483">
    <property type="component" value="Unassembled WGS sequence"/>
</dbReference>
<keyword evidence="16 24" id="KW-0808">Transferase</keyword>
<dbReference type="EMBL" id="CAWYQH010000057">
    <property type="protein sequence ID" value="CAK8678736.1"/>
    <property type="molecule type" value="Genomic_DNA"/>
</dbReference>
<keyword evidence="22 24" id="KW-0594">Phospholipid biosynthesis</keyword>
<dbReference type="Pfam" id="PF01148">
    <property type="entry name" value="CTP_transf_1"/>
    <property type="match status" value="1"/>
</dbReference>
<evidence type="ECO:0000256" key="2">
    <source>
        <dbReference type="ARBA" id="ARBA00000281"/>
    </source>
</evidence>
<comment type="catalytic activity">
    <reaction evidence="9">
        <text>a 1,2-diacyl-sn-glycero-3-phosphate + CTP + H(+) = a CDP-1,2-diacyl-sn-glycerol + diphosphate</text>
        <dbReference type="Rhea" id="RHEA:16229"/>
        <dbReference type="ChEBI" id="CHEBI:15378"/>
        <dbReference type="ChEBI" id="CHEBI:33019"/>
        <dbReference type="ChEBI" id="CHEBI:37563"/>
        <dbReference type="ChEBI" id="CHEBI:58332"/>
        <dbReference type="ChEBI" id="CHEBI:58608"/>
        <dbReference type="EC" id="2.7.7.41"/>
    </reaction>
    <physiologicalReaction direction="left-to-right" evidence="9">
        <dbReference type="Rhea" id="RHEA:16230"/>
    </physiologicalReaction>
</comment>
<feature type="transmembrane region" description="Helical" evidence="24">
    <location>
        <begin position="254"/>
        <end position="276"/>
    </location>
</feature>
<keyword evidence="28" id="KW-1185">Reference proteome</keyword>
<comment type="similarity">
    <text evidence="13 24 25">Belongs to the CDS family.</text>
</comment>
<feature type="region of interest" description="Disordered" evidence="26">
    <location>
        <begin position="1"/>
        <end position="46"/>
    </location>
</feature>
<comment type="caution">
    <text evidence="27">The sequence shown here is derived from an EMBL/GenBank/DDBJ whole genome shotgun (WGS) entry which is preliminary data.</text>
</comment>
<keyword evidence="21 24" id="KW-0472">Membrane</keyword>
<evidence type="ECO:0000256" key="7">
    <source>
        <dbReference type="ARBA" id="ARBA00001617"/>
    </source>
</evidence>
<accession>A0ABP0FH75</accession>